<evidence type="ECO:0000313" key="3">
    <source>
        <dbReference type="EMBL" id="CAB4867615.1"/>
    </source>
</evidence>
<protein>
    <submittedName>
        <fullName evidence="4">Unannotated protein</fullName>
    </submittedName>
</protein>
<dbReference type="EMBL" id="CAEZWT010000008">
    <property type="protein sequence ID" value="CAB4660546.1"/>
    <property type="molecule type" value="Genomic_DNA"/>
</dbReference>
<dbReference type="EMBL" id="CAEZZC010000018">
    <property type="protein sequence ID" value="CAB4757237.1"/>
    <property type="molecule type" value="Genomic_DNA"/>
</dbReference>
<reference evidence="4" key="1">
    <citation type="submission" date="2020-05" db="EMBL/GenBank/DDBJ databases">
        <authorList>
            <person name="Chiriac C."/>
            <person name="Salcher M."/>
            <person name="Ghai R."/>
            <person name="Kavagutti S V."/>
        </authorList>
    </citation>
    <scope>NUCLEOTIDE SEQUENCE</scope>
</reference>
<organism evidence="4">
    <name type="scientific">freshwater metagenome</name>
    <dbReference type="NCBI Taxonomy" id="449393"/>
    <lineage>
        <taxon>unclassified sequences</taxon>
        <taxon>metagenomes</taxon>
        <taxon>ecological metagenomes</taxon>
    </lineage>
</organism>
<name>A0A6J7I156_9ZZZZ</name>
<evidence type="ECO:0000313" key="2">
    <source>
        <dbReference type="EMBL" id="CAB4757237.1"/>
    </source>
</evidence>
<evidence type="ECO:0000313" key="5">
    <source>
        <dbReference type="EMBL" id="CAB5059489.1"/>
    </source>
</evidence>
<dbReference type="AlphaFoldDB" id="A0A6J7I156"/>
<sequence>MVIHLPASLRADPRAQSISIPAISVEGPENLLVCINGSGVNIDLYRKDFVDTRLAIDELVTGDRTNNLLVTGTTSDVLALLNSAGGLRVLAAIGKVAGKSIDFSFISVSEPTLEPTICSEALPGNVMTFNIKTLKIGLGMVKGTIPLKK</sequence>
<gene>
    <name evidence="1" type="ORF">UFOPK2289_00475</name>
    <name evidence="2" type="ORF">UFOPK2822_01218</name>
    <name evidence="3" type="ORF">UFOPK3346_00839</name>
    <name evidence="4" type="ORF">UFOPK3670_00879</name>
    <name evidence="5" type="ORF">UFOPK4308_00926</name>
</gene>
<dbReference type="EMBL" id="CAFBMV010000005">
    <property type="protein sequence ID" value="CAB4924451.1"/>
    <property type="molecule type" value="Genomic_DNA"/>
</dbReference>
<evidence type="ECO:0000313" key="4">
    <source>
        <dbReference type="EMBL" id="CAB4924451.1"/>
    </source>
</evidence>
<dbReference type="EMBL" id="CAFBQL010000005">
    <property type="protein sequence ID" value="CAB5059489.1"/>
    <property type="molecule type" value="Genomic_DNA"/>
</dbReference>
<dbReference type="EMBL" id="CAFBLE010000005">
    <property type="protein sequence ID" value="CAB4867615.1"/>
    <property type="molecule type" value="Genomic_DNA"/>
</dbReference>
<accession>A0A6J7I156</accession>
<proteinExistence type="predicted"/>
<evidence type="ECO:0000313" key="1">
    <source>
        <dbReference type="EMBL" id="CAB4660546.1"/>
    </source>
</evidence>